<evidence type="ECO:0000256" key="1">
    <source>
        <dbReference type="ARBA" id="ARBA00022679"/>
    </source>
</evidence>
<gene>
    <name evidence="6" type="ORF">SELMODRAFT_122243</name>
</gene>
<dbReference type="Proteomes" id="UP000001514">
    <property type="component" value="Unassembled WGS sequence"/>
</dbReference>
<dbReference type="HOGENOM" id="CLU_2365837_0_0_1"/>
<accession>D8SQ18</accession>
<dbReference type="OMA" id="ELTRCSP"/>
<evidence type="ECO:0000256" key="4">
    <source>
        <dbReference type="ARBA" id="ARBA00022840"/>
    </source>
</evidence>
<name>D8SQ18_SELML</name>
<keyword evidence="1" id="KW-0808">Transferase</keyword>
<evidence type="ECO:0000256" key="3">
    <source>
        <dbReference type="ARBA" id="ARBA00022777"/>
    </source>
</evidence>
<reference evidence="6 7" key="1">
    <citation type="journal article" date="2011" name="Science">
        <title>The Selaginella genome identifies genetic changes associated with the evolution of vascular plants.</title>
        <authorList>
            <person name="Banks J.A."/>
            <person name="Nishiyama T."/>
            <person name="Hasebe M."/>
            <person name="Bowman J.L."/>
            <person name="Gribskov M."/>
            <person name="dePamphilis C."/>
            <person name="Albert V.A."/>
            <person name="Aono N."/>
            <person name="Aoyama T."/>
            <person name="Ambrose B.A."/>
            <person name="Ashton N.W."/>
            <person name="Axtell M.J."/>
            <person name="Barker E."/>
            <person name="Barker M.S."/>
            <person name="Bennetzen J.L."/>
            <person name="Bonawitz N.D."/>
            <person name="Chapple C."/>
            <person name="Cheng C."/>
            <person name="Correa L.G."/>
            <person name="Dacre M."/>
            <person name="DeBarry J."/>
            <person name="Dreyer I."/>
            <person name="Elias M."/>
            <person name="Engstrom E.M."/>
            <person name="Estelle M."/>
            <person name="Feng L."/>
            <person name="Finet C."/>
            <person name="Floyd S.K."/>
            <person name="Frommer W.B."/>
            <person name="Fujita T."/>
            <person name="Gramzow L."/>
            <person name="Gutensohn M."/>
            <person name="Harholt J."/>
            <person name="Hattori M."/>
            <person name="Heyl A."/>
            <person name="Hirai T."/>
            <person name="Hiwatashi Y."/>
            <person name="Ishikawa M."/>
            <person name="Iwata M."/>
            <person name="Karol K.G."/>
            <person name="Koehler B."/>
            <person name="Kolukisaoglu U."/>
            <person name="Kubo M."/>
            <person name="Kurata T."/>
            <person name="Lalonde S."/>
            <person name="Li K."/>
            <person name="Li Y."/>
            <person name="Litt A."/>
            <person name="Lyons E."/>
            <person name="Manning G."/>
            <person name="Maruyama T."/>
            <person name="Michael T.P."/>
            <person name="Mikami K."/>
            <person name="Miyazaki S."/>
            <person name="Morinaga S."/>
            <person name="Murata T."/>
            <person name="Mueller-Roeber B."/>
            <person name="Nelson D.R."/>
            <person name="Obara M."/>
            <person name="Oguri Y."/>
            <person name="Olmstead R.G."/>
            <person name="Onodera N."/>
            <person name="Petersen B.L."/>
            <person name="Pils B."/>
            <person name="Prigge M."/>
            <person name="Rensing S.A."/>
            <person name="Riano-Pachon D.M."/>
            <person name="Roberts A.W."/>
            <person name="Sato Y."/>
            <person name="Scheller H.V."/>
            <person name="Schulz B."/>
            <person name="Schulz C."/>
            <person name="Shakirov E.V."/>
            <person name="Shibagaki N."/>
            <person name="Shinohara N."/>
            <person name="Shippen D.E."/>
            <person name="Soerensen I."/>
            <person name="Sotooka R."/>
            <person name="Sugimoto N."/>
            <person name="Sugita M."/>
            <person name="Sumikawa N."/>
            <person name="Tanurdzic M."/>
            <person name="Theissen G."/>
            <person name="Ulvskov P."/>
            <person name="Wakazuki S."/>
            <person name="Weng J.K."/>
            <person name="Willats W.W."/>
            <person name="Wipf D."/>
            <person name="Wolf P.G."/>
            <person name="Yang L."/>
            <person name="Zimmer A.D."/>
            <person name="Zhu Q."/>
            <person name="Mitros T."/>
            <person name="Hellsten U."/>
            <person name="Loque D."/>
            <person name="Otillar R."/>
            <person name="Salamov A."/>
            <person name="Schmutz J."/>
            <person name="Shapiro H."/>
            <person name="Lindquist E."/>
            <person name="Lucas S."/>
            <person name="Rokhsar D."/>
            <person name="Grigoriev I.V."/>
        </authorList>
    </citation>
    <scope>NUCLEOTIDE SEQUENCE [LARGE SCALE GENOMIC DNA]</scope>
</reference>
<dbReference type="PROSITE" id="PS50011">
    <property type="entry name" value="PROTEIN_KINASE_DOM"/>
    <property type="match status" value="1"/>
</dbReference>
<evidence type="ECO:0000313" key="7">
    <source>
        <dbReference type="Proteomes" id="UP000001514"/>
    </source>
</evidence>
<keyword evidence="7" id="KW-1185">Reference proteome</keyword>
<feature type="domain" description="Protein kinase" evidence="5">
    <location>
        <begin position="1"/>
        <end position="94"/>
    </location>
</feature>
<dbReference type="InterPro" id="IPR011009">
    <property type="entry name" value="Kinase-like_dom_sf"/>
</dbReference>
<protein>
    <recommendedName>
        <fullName evidence="5">Protein kinase domain-containing protein</fullName>
    </recommendedName>
</protein>
<dbReference type="SUPFAM" id="SSF56112">
    <property type="entry name" value="Protein kinase-like (PK-like)"/>
    <property type="match status" value="1"/>
</dbReference>
<keyword evidence="3" id="KW-0418">Kinase</keyword>
<dbReference type="PANTHER" id="PTHR11042:SF185">
    <property type="entry name" value="WEE1-LIKE PROTEIN KINASE"/>
    <property type="match status" value="1"/>
</dbReference>
<dbReference type="eggNOG" id="KOG0601">
    <property type="taxonomic scope" value="Eukaryota"/>
</dbReference>
<dbReference type="GO" id="GO:0004672">
    <property type="term" value="F:protein kinase activity"/>
    <property type="evidence" value="ECO:0007669"/>
    <property type="project" value="InterPro"/>
</dbReference>
<organism evidence="7">
    <name type="scientific">Selaginella moellendorffii</name>
    <name type="common">Spikemoss</name>
    <dbReference type="NCBI Taxonomy" id="88036"/>
    <lineage>
        <taxon>Eukaryota</taxon>
        <taxon>Viridiplantae</taxon>
        <taxon>Streptophyta</taxon>
        <taxon>Embryophyta</taxon>
        <taxon>Tracheophyta</taxon>
        <taxon>Lycopodiopsida</taxon>
        <taxon>Selaginellales</taxon>
        <taxon>Selaginellaceae</taxon>
        <taxon>Selaginella</taxon>
    </lineage>
</organism>
<dbReference type="Gramene" id="EFJ13511">
    <property type="protein sequence ID" value="EFJ13511"/>
    <property type="gene ID" value="SELMODRAFT_122243"/>
</dbReference>
<dbReference type="EMBL" id="GL377632">
    <property type="protein sequence ID" value="EFJ13511.1"/>
    <property type="molecule type" value="Genomic_DNA"/>
</dbReference>
<dbReference type="InParanoid" id="D8SQ18"/>
<keyword evidence="4" id="KW-0067">ATP-binding</keyword>
<dbReference type="STRING" id="88036.D8SQ18"/>
<evidence type="ECO:0000313" key="6">
    <source>
        <dbReference type="EMBL" id="EFJ13511.1"/>
    </source>
</evidence>
<dbReference type="Gene3D" id="1.10.510.10">
    <property type="entry name" value="Transferase(Phosphotransferase) domain 1"/>
    <property type="match status" value="1"/>
</dbReference>
<dbReference type="PANTHER" id="PTHR11042">
    <property type="entry name" value="EUKARYOTIC TRANSLATION INITIATION FACTOR 2-ALPHA KINASE EIF2-ALPHA KINASE -RELATED"/>
    <property type="match status" value="1"/>
</dbReference>
<dbReference type="Pfam" id="PF00069">
    <property type="entry name" value="Pkinase"/>
    <property type="match status" value="1"/>
</dbReference>
<dbReference type="GO" id="GO:0005524">
    <property type="term" value="F:ATP binding"/>
    <property type="evidence" value="ECO:0007669"/>
    <property type="project" value="UniProtKB-KW"/>
</dbReference>
<feature type="non-terminal residue" evidence="6">
    <location>
        <position position="1"/>
    </location>
</feature>
<dbReference type="KEGG" id="smo:SELMODRAFT_122243"/>
<keyword evidence="2" id="KW-0547">Nucleotide-binding</keyword>
<evidence type="ECO:0000259" key="5">
    <source>
        <dbReference type="PROSITE" id="PS50011"/>
    </source>
</evidence>
<sequence>IENGNLRYLPMEFINNDHSHLDKVDMFSLGVTFHELTRCSPPPASGRQYQAIHQGKLTLLPGFSLAFQSFIKSLMHPAAKNRPSAAQALKNALFKKSIRNC</sequence>
<proteinExistence type="predicted"/>
<dbReference type="InterPro" id="IPR000719">
    <property type="entry name" value="Prot_kinase_dom"/>
</dbReference>
<evidence type="ECO:0000256" key="2">
    <source>
        <dbReference type="ARBA" id="ARBA00022741"/>
    </source>
</evidence>
<dbReference type="AlphaFoldDB" id="D8SQ18"/>
<dbReference type="InterPro" id="IPR050339">
    <property type="entry name" value="CC_SR_Kinase"/>
</dbReference>